<dbReference type="Proteomes" id="UP000585050">
    <property type="component" value="Unassembled WGS sequence"/>
</dbReference>
<dbReference type="Gene3D" id="3.40.630.10">
    <property type="entry name" value="Zn peptidases"/>
    <property type="match status" value="1"/>
</dbReference>
<dbReference type="EMBL" id="JABAIL010000015">
    <property type="protein sequence ID" value="NLR94770.1"/>
    <property type="molecule type" value="Genomic_DNA"/>
</dbReference>
<feature type="signal peptide" evidence="3">
    <location>
        <begin position="1"/>
        <end position="24"/>
    </location>
</feature>
<keyword evidence="2" id="KW-0012">Acyltransferase</keyword>
<protein>
    <submittedName>
        <fullName evidence="5">M28 family peptidase</fullName>
    </submittedName>
</protein>
<evidence type="ECO:0000256" key="3">
    <source>
        <dbReference type="SAM" id="SignalP"/>
    </source>
</evidence>
<dbReference type="GO" id="GO:0016603">
    <property type="term" value="F:glutaminyl-peptide cyclotransferase activity"/>
    <property type="evidence" value="ECO:0007669"/>
    <property type="project" value="TreeGrafter"/>
</dbReference>
<dbReference type="InterPro" id="IPR040234">
    <property type="entry name" value="QC/QCL"/>
</dbReference>
<feature type="chain" id="PRO_5031147738" evidence="3">
    <location>
        <begin position="25"/>
        <end position="331"/>
    </location>
</feature>
<evidence type="ECO:0000256" key="2">
    <source>
        <dbReference type="ARBA" id="ARBA00023315"/>
    </source>
</evidence>
<feature type="domain" description="Peptidase M28" evidence="4">
    <location>
        <begin position="103"/>
        <end position="327"/>
    </location>
</feature>
<dbReference type="AlphaFoldDB" id="A0A7X8SQX6"/>
<dbReference type="PROSITE" id="PS51257">
    <property type="entry name" value="PROKAR_LIPOPROTEIN"/>
    <property type="match status" value="1"/>
</dbReference>
<accession>A0A7X8SQX6</accession>
<evidence type="ECO:0000259" key="4">
    <source>
        <dbReference type="Pfam" id="PF04389"/>
    </source>
</evidence>
<dbReference type="PANTHER" id="PTHR12283">
    <property type="entry name" value="GLUTAMINYL-PEPTIDE CYCLOTRANSFERASE"/>
    <property type="match status" value="1"/>
</dbReference>
<dbReference type="Pfam" id="PF04389">
    <property type="entry name" value="Peptidase_M28"/>
    <property type="match status" value="1"/>
</dbReference>
<dbReference type="GO" id="GO:0008270">
    <property type="term" value="F:zinc ion binding"/>
    <property type="evidence" value="ECO:0007669"/>
    <property type="project" value="TreeGrafter"/>
</dbReference>
<reference evidence="5 6" key="1">
    <citation type="submission" date="2020-04" db="EMBL/GenBank/DDBJ databases">
        <title>Flammeovirga sp. SR4, a novel species isolated from seawater.</title>
        <authorList>
            <person name="Wang X."/>
        </authorList>
    </citation>
    <scope>NUCLEOTIDE SEQUENCE [LARGE SCALE GENOMIC DNA]</scope>
    <source>
        <strain evidence="5 6">SR4</strain>
    </source>
</reference>
<keyword evidence="3" id="KW-0732">Signal</keyword>
<gene>
    <name evidence="5" type="ORF">HGP29_26430</name>
</gene>
<name>A0A7X8SQX6_9BACT</name>
<dbReference type="SUPFAM" id="SSF53187">
    <property type="entry name" value="Zn-dependent exopeptidases"/>
    <property type="match status" value="1"/>
</dbReference>
<evidence type="ECO:0000313" key="5">
    <source>
        <dbReference type="EMBL" id="NLR94770.1"/>
    </source>
</evidence>
<dbReference type="PANTHER" id="PTHR12283:SF6">
    <property type="entry name" value="GLUTAMINYL-PEPTIDE CYCLOTRANSFERASE-RELATED"/>
    <property type="match status" value="1"/>
</dbReference>
<keyword evidence="1" id="KW-0808">Transferase</keyword>
<sequence>MIKTKMIIAALCCFALFSCGEGSSDNTSTEAVVKDNPIPVFNADSAYSYVQKQVDFGPRVPNTMAHDMCGAYIANELERFGAIVTEQPLMVTAYNGTTLNGKNIIGSINPDAKTRIILAAHWDTRHVSDQDEDASVHNQPVMGANDGGSGVGVLLEVARAINSFSTKPNIGVDIIFFDVEDYGRPAFEEDQSGDSGYCLGSKYWAANPHKEGYQAYYGILLDMVGAKNPTFLREGVSMYFAPRIVKKVWKTAERKGFGSMFLKQNGPQLTDDHLYVNEIAKIPMIDIIDLDPTGQHTFFEHWHTQDDTMENIDKKSLEAVGVTLLQVLYNE</sequence>
<evidence type="ECO:0000256" key="1">
    <source>
        <dbReference type="ARBA" id="ARBA00022679"/>
    </source>
</evidence>
<keyword evidence="6" id="KW-1185">Reference proteome</keyword>
<proteinExistence type="predicted"/>
<dbReference type="RefSeq" id="WP_168885480.1">
    <property type="nucleotide sequence ID" value="NZ_JABAIL010000015.1"/>
</dbReference>
<comment type="caution">
    <text evidence="5">The sequence shown here is derived from an EMBL/GenBank/DDBJ whole genome shotgun (WGS) entry which is preliminary data.</text>
</comment>
<dbReference type="InterPro" id="IPR007484">
    <property type="entry name" value="Peptidase_M28"/>
</dbReference>
<evidence type="ECO:0000313" key="6">
    <source>
        <dbReference type="Proteomes" id="UP000585050"/>
    </source>
</evidence>
<organism evidence="5 6">
    <name type="scientific">Flammeovirga agarivorans</name>
    <dbReference type="NCBI Taxonomy" id="2726742"/>
    <lineage>
        <taxon>Bacteria</taxon>
        <taxon>Pseudomonadati</taxon>
        <taxon>Bacteroidota</taxon>
        <taxon>Cytophagia</taxon>
        <taxon>Cytophagales</taxon>
        <taxon>Flammeovirgaceae</taxon>
        <taxon>Flammeovirga</taxon>
    </lineage>
</organism>